<accession>A0A9D1EGS9</accession>
<name>A0A9D1EGS9_9FIRM</name>
<protein>
    <submittedName>
        <fullName evidence="1">Uncharacterized protein</fullName>
    </submittedName>
</protein>
<proteinExistence type="predicted"/>
<evidence type="ECO:0000313" key="1">
    <source>
        <dbReference type="EMBL" id="HIR90054.1"/>
    </source>
</evidence>
<comment type="caution">
    <text evidence="1">The sequence shown here is derived from an EMBL/GenBank/DDBJ whole genome shotgun (WGS) entry which is preliminary data.</text>
</comment>
<dbReference type="Proteomes" id="UP000824201">
    <property type="component" value="Unassembled WGS sequence"/>
</dbReference>
<dbReference type="AlphaFoldDB" id="A0A9D1EGS9"/>
<sequence>MMLILIVVLVALLASWIFCQGLALAAKEAEKISEAWEIEEEKKRELDPIEAHFSSDESY</sequence>
<evidence type="ECO:0000313" key="2">
    <source>
        <dbReference type="Proteomes" id="UP000824201"/>
    </source>
</evidence>
<gene>
    <name evidence="1" type="ORF">IAC96_14010</name>
</gene>
<organism evidence="1 2">
    <name type="scientific">Candidatus Fimimorpha faecalis</name>
    <dbReference type="NCBI Taxonomy" id="2840824"/>
    <lineage>
        <taxon>Bacteria</taxon>
        <taxon>Bacillati</taxon>
        <taxon>Bacillota</taxon>
        <taxon>Clostridia</taxon>
        <taxon>Eubacteriales</taxon>
        <taxon>Candidatus Fimimorpha</taxon>
    </lineage>
</organism>
<dbReference type="EMBL" id="DVHN01000196">
    <property type="protein sequence ID" value="HIR90054.1"/>
    <property type="molecule type" value="Genomic_DNA"/>
</dbReference>
<reference evidence="1" key="1">
    <citation type="submission" date="2020-10" db="EMBL/GenBank/DDBJ databases">
        <authorList>
            <person name="Gilroy R."/>
        </authorList>
    </citation>
    <scope>NUCLEOTIDE SEQUENCE</scope>
    <source>
        <strain evidence="1">ChiW13-3771</strain>
    </source>
</reference>
<reference evidence="1" key="2">
    <citation type="journal article" date="2021" name="PeerJ">
        <title>Extensive microbial diversity within the chicken gut microbiome revealed by metagenomics and culture.</title>
        <authorList>
            <person name="Gilroy R."/>
            <person name="Ravi A."/>
            <person name="Getino M."/>
            <person name="Pursley I."/>
            <person name="Horton D.L."/>
            <person name="Alikhan N.F."/>
            <person name="Baker D."/>
            <person name="Gharbi K."/>
            <person name="Hall N."/>
            <person name="Watson M."/>
            <person name="Adriaenssens E.M."/>
            <person name="Foster-Nyarko E."/>
            <person name="Jarju S."/>
            <person name="Secka A."/>
            <person name="Antonio M."/>
            <person name="Oren A."/>
            <person name="Chaudhuri R.R."/>
            <person name="La Ragione R."/>
            <person name="Hildebrand F."/>
            <person name="Pallen M.J."/>
        </authorList>
    </citation>
    <scope>NUCLEOTIDE SEQUENCE</scope>
    <source>
        <strain evidence="1">ChiW13-3771</strain>
    </source>
</reference>